<dbReference type="SUPFAM" id="SSF52540">
    <property type="entry name" value="P-loop containing nucleoside triphosphate hydrolases"/>
    <property type="match status" value="1"/>
</dbReference>
<dbReference type="RefSeq" id="WP_130433081.1">
    <property type="nucleotide sequence ID" value="NZ_SGXF01000001.1"/>
</dbReference>
<accession>A0A4Q7PNW2</accession>
<dbReference type="Gene3D" id="3.40.50.300">
    <property type="entry name" value="P-loop containing nucleotide triphosphate hydrolases"/>
    <property type="match status" value="1"/>
</dbReference>
<dbReference type="AlphaFoldDB" id="A0A4Q7PNW2"/>
<gene>
    <name evidence="2" type="ORF">EV209_0705</name>
</gene>
<feature type="coiled-coil region" evidence="1">
    <location>
        <begin position="137"/>
        <end position="164"/>
    </location>
</feature>
<keyword evidence="3" id="KW-1185">Reference proteome</keyword>
<dbReference type="InterPro" id="IPR027417">
    <property type="entry name" value="P-loop_NTPase"/>
</dbReference>
<protein>
    <submittedName>
        <fullName evidence="2">Cytidylate kinase-like protein</fullName>
    </submittedName>
</protein>
<organism evidence="2 3">
    <name type="scientific">Cuneatibacter caecimuris</name>
    <dbReference type="NCBI Taxonomy" id="1796618"/>
    <lineage>
        <taxon>Bacteria</taxon>
        <taxon>Bacillati</taxon>
        <taxon>Bacillota</taxon>
        <taxon>Clostridia</taxon>
        <taxon>Lachnospirales</taxon>
        <taxon>Lachnospiraceae</taxon>
        <taxon>Cuneatibacter</taxon>
    </lineage>
</organism>
<sequence length="207" mass="23834">MEKKIVVTLGRQYGSGAREIGQMLAKRLEINFYDKEILKLVSDTSGIEESYFHLADERPGQKLLYKVAKSQAPRLEKPTISGRLLADDNLFLFQSEVIRGLAEAESCVIVGRCADYLLKDMENVVSIYVHAPEDTRIARIMERYEMTRQEAEKAVNRVDKERSDYYSYYTGRSWGDLNHYDLTFDSSRMNPEGAVELIVQYLKARTI</sequence>
<dbReference type="Pfam" id="PF13189">
    <property type="entry name" value="Cytidylate_kin2"/>
    <property type="match status" value="1"/>
</dbReference>
<keyword evidence="2" id="KW-0808">Transferase</keyword>
<dbReference type="OrthoDB" id="9781180at2"/>
<proteinExistence type="predicted"/>
<evidence type="ECO:0000313" key="3">
    <source>
        <dbReference type="Proteomes" id="UP000292927"/>
    </source>
</evidence>
<name>A0A4Q7PNW2_9FIRM</name>
<comment type="caution">
    <text evidence="2">The sequence shown here is derived from an EMBL/GenBank/DDBJ whole genome shotgun (WGS) entry which is preliminary data.</text>
</comment>
<evidence type="ECO:0000313" key="2">
    <source>
        <dbReference type="EMBL" id="RZT02584.1"/>
    </source>
</evidence>
<dbReference type="GO" id="GO:0016301">
    <property type="term" value="F:kinase activity"/>
    <property type="evidence" value="ECO:0007669"/>
    <property type="project" value="UniProtKB-KW"/>
</dbReference>
<dbReference type="Proteomes" id="UP000292927">
    <property type="component" value="Unassembled WGS sequence"/>
</dbReference>
<dbReference type="EMBL" id="SGXF01000001">
    <property type="protein sequence ID" value="RZT02584.1"/>
    <property type="molecule type" value="Genomic_DNA"/>
</dbReference>
<reference evidence="2 3" key="1">
    <citation type="submission" date="2019-02" db="EMBL/GenBank/DDBJ databases">
        <title>Genomic Encyclopedia of Type Strains, Phase IV (KMG-IV): sequencing the most valuable type-strain genomes for metagenomic binning, comparative biology and taxonomic classification.</title>
        <authorList>
            <person name="Goeker M."/>
        </authorList>
    </citation>
    <scope>NUCLEOTIDE SEQUENCE [LARGE SCALE GENOMIC DNA]</scope>
    <source>
        <strain evidence="2 3">DSM 29486</strain>
    </source>
</reference>
<keyword evidence="2" id="KW-0418">Kinase</keyword>
<keyword evidence="1" id="KW-0175">Coiled coil</keyword>
<evidence type="ECO:0000256" key="1">
    <source>
        <dbReference type="SAM" id="Coils"/>
    </source>
</evidence>